<evidence type="ECO:0000256" key="4">
    <source>
        <dbReference type="ARBA" id="ARBA00022553"/>
    </source>
</evidence>
<evidence type="ECO:0000313" key="15">
    <source>
        <dbReference type="Proteomes" id="UP000214975"/>
    </source>
</evidence>
<evidence type="ECO:0000256" key="9">
    <source>
        <dbReference type="ARBA" id="ARBA00023012"/>
    </source>
</evidence>
<dbReference type="Pfam" id="PF00512">
    <property type="entry name" value="HisKA"/>
    <property type="match status" value="1"/>
</dbReference>
<dbReference type="PANTHER" id="PTHR45528:SF8">
    <property type="entry name" value="HISTIDINE KINASE"/>
    <property type="match status" value="1"/>
</dbReference>
<comment type="subcellular location">
    <subcellularLocation>
        <location evidence="2">Membrane</location>
        <topology evidence="2">Multi-pass membrane protein</topology>
    </subcellularLocation>
</comment>
<dbReference type="InterPro" id="IPR003594">
    <property type="entry name" value="HATPase_dom"/>
</dbReference>
<dbReference type="CDD" id="cd00082">
    <property type="entry name" value="HisKA"/>
    <property type="match status" value="1"/>
</dbReference>
<dbReference type="CDD" id="cd00075">
    <property type="entry name" value="HATPase"/>
    <property type="match status" value="1"/>
</dbReference>
<dbReference type="SUPFAM" id="SSF47384">
    <property type="entry name" value="Homodimeric domain of signal transducing histidine kinase"/>
    <property type="match status" value="1"/>
</dbReference>
<keyword evidence="5" id="KW-0808">Transferase</keyword>
<dbReference type="PROSITE" id="PS50885">
    <property type="entry name" value="HAMP"/>
    <property type="match status" value="1"/>
</dbReference>
<proteinExistence type="predicted"/>
<dbReference type="CDD" id="cd06225">
    <property type="entry name" value="HAMP"/>
    <property type="match status" value="1"/>
</dbReference>
<dbReference type="FunFam" id="3.30.565.10:FF:000006">
    <property type="entry name" value="Sensor histidine kinase WalK"/>
    <property type="match status" value="1"/>
</dbReference>
<dbReference type="SUPFAM" id="SSF158472">
    <property type="entry name" value="HAMP domain-like"/>
    <property type="match status" value="1"/>
</dbReference>
<dbReference type="PROSITE" id="PS50109">
    <property type="entry name" value="HIS_KIN"/>
    <property type="match status" value="1"/>
</dbReference>
<feature type="domain" description="Histidine kinase" evidence="12">
    <location>
        <begin position="260"/>
        <end position="481"/>
    </location>
</feature>
<dbReference type="InterPro" id="IPR004358">
    <property type="entry name" value="Sig_transdc_His_kin-like_C"/>
</dbReference>
<keyword evidence="8 11" id="KW-1133">Transmembrane helix</keyword>
<dbReference type="Proteomes" id="UP000214975">
    <property type="component" value="Chromosome"/>
</dbReference>
<dbReference type="InterPro" id="IPR005467">
    <property type="entry name" value="His_kinase_dom"/>
</dbReference>
<feature type="domain" description="HAMP" evidence="13">
    <location>
        <begin position="193"/>
        <end position="245"/>
    </location>
</feature>
<keyword evidence="10 11" id="KW-0472">Membrane</keyword>
<dbReference type="InterPro" id="IPR036097">
    <property type="entry name" value="HisK_dim/P_sf"/>
</dbReference>
<keyword evidence="7 14" id="KW-0418">Kinase</keyword>
<evidence type="ECO:0000259" key="13">
    <source>
        <dbReference type="PROSITE" id="PS50885"/>
    </source>
</evidence>
<dbReference type="Gene3D" id="1.10.287.130">
    <property type="match status" value="1"/>
</dbReference>
<evidence type="ECO:0000256" key="3">
    <source>
        <dbReference type="ARBA" id="ARBA00012438"/>
    </source>
</evidence>
<dbReference type="AlphaFoldDB" id="A0A223HVH9"/>
<gene>
    <name evidence="14" type="ORF">Thert_00254</name>
</gene>
<name>A0A223HVH9_THETR</name>
<dbReference type="Pfam" id="PF02518">
    <property type="entry name" value="HATPase_c"/>
    <property type="match status" value="1"/>
</dbReference>
<protein>
    <recommendedName>
        <fullName evidence="3">histidine kinase</fullName>
        <ecNumber evidence="3">2.7.13.3</ecNumber>
    </recommendedName>
</protein>
<dbReference type="GO" id="GO:0000155">
    <property type="term" value="F:phosphorelay sensor kinase activity"/>
    <property type="evidence" value="ECO:0007669"/>
    <property type="project" value="InterPro"/>
</dbReference>
<dbReference type="SMART" id="SM00304">
    <property type="entry name" value="HAMP"/>
    <property type="match status" value="1"/>
</dbReference>
<evidence type="ECO:0000256" key="1">
    <source>
        <dbReference type="ARBA" id="ARBA00000085"/>
    </source>
</evidence>
<keyword evidence="9" id="KW-0902">Two-component regulatory system</keyword>
<dbReference type="EMBL" id="CP016893">
    <property type="protein sequence ID" value="AST56479.1"/>
    <property type="molecule type" value="Genomic_DNA"/>
</dbReference>
<keyword evidence="6 11" id="KW-0812">Transmembrane</keyword>
<accession>A0A223HVH9</accession>
<dbReference type="Pfam" id="PF00672">
    <property type="entry name" value="HAMP"/>
    <property type="match status" value="1"/>
</dbReference>
<feature type="transmembrane region" description="Helical" evidence="11">
    <location>
        <begin position="168"/>
        <end position="189"/>
    </location>
</feature>
<organism evidence="14 15">
    <name type="scientific">Thermoanaerobacterium thermosaccharolyticum</name>
    <name type="common">Clostridium thermosaccharolyticum</name>
    <dbReference type="NCBI Taxonomy" id="1517"/>
    <lineage>
        <taxon>Bacteria</taxon>
        <taxon>Bacillati</taxon>
        <taxon>Bacillota</taxon>
        <taxon>Clostridia</taxon>
        <taxon>Thermoanaerobacterales</taxon>
        <taxon>Thermoanaerobacteraceae</taxon>
        <taxon>Thermoanaerobacterium</taxon>
    </lineage>
</organism>
<dbReference type="RefSeq" id="WP_094396718.1">
    <property type="nucleotide sequence ID" value="NZ_CP016893.1"/>
</dbReference>
<evidence type="ECO:0000256" key="7">
    <source>
        <dbReference type="ARBA" id="ARBA00022777"/>
    </source>
</evidence>
<sequence>MIFKNKPLKTQFIIYFVSILILSILATIVTYYIGYLAFINIQYKKVYPANYYEKMIPSIESKIRGYGPDILNIYNKSKIDKIIPKEGIKYQVMNQNGDKIYGTDSQKLIRNRDELYKIINTTSGLKGSYYKIIPIINKQGMIEGAVSLSYTLTPYFINKVDKYLYEPLFIIIVISPFIYIALFTILFSLEFTKNIRKPLNLIIEASRKIKERDLNFDIDYKADNELGSLCVAFNDMKDELKNSLTAQWKIEQERHEMVESLAHDLKTPISIIKGYAESLLDDCIDDKLKFKKYLDVILENTDKCIKIVKMMLFMSELDDSPVNLNFSQINIKDFLTRKIDEYKQISKDKSLNFDLDILDKRHDKAMVYIDVQKFERVMDNIVINSIRYTPELGMIKIRCNIDEDKIYITVCDSGSGFNQKDLTHVFERFYRGDVSRSSEDGHVGLGLYIAKKLVEIHGGEIEAYNREGGGACIKFDLKYEKSV</sequence>
<dbReference type="GO" id="GO:0005886">
    <property type="term" value="C:plasma membrane"/>
    <property type="evidence" value="ECO:0007669"/>
    <property type="project" value="TreeGrafter"/>
</dbReference>
<evidence type="ECO:0000256" key="11">
    <source>
        <dbReference type="SAM" id="Phobius"/>
    </source>
</evidence>
<evidence type="ECO:0000256" key="2">
    <source>
        <dbReference type="ARBA" id="ARBA00004141"/>
    </source>
</evidence>
<dbReference type="Gene3D" id="3.30.565.10">
    <property type="entry name" value="Histidine kinase-like ATPase, C-terminal domain"/>
    <property type="match status" value="1"/>
</dbReference>
<comment type="catalytic activity">
    <reaction evidence="1">
        <text>ATP + protein L-histidine = ADP + protein N-phospho-L-histidine.</text>
        <dbReference type="EC" id="2.7.13.3"/>
    </reaction>
</comment>
<dbReference type="PRINTS" id="PR00344">
    <property type="entry name" value="BCTRLSENSOR"/>
</dbReference>
<dbReference type="InterPro" id="IPR036890">
    <property type="entry name" value="HATPase_C_sf"/>
</dbReference>
<evidence type="ECO:0000256" key="10">
    <source>
        <dbReference type="ARBA" id="ARBA00023136"/>
    </source>
</evidence>
<dbReference type="InterPro" id="IPR003661">
    <property type="entry name" value="HisK_dim/P_dom"/>
</dbReference>
<evidence type="ECO:0000313" key="14">
    <source>
        <dbReference type="EMBL" id="AST56479.1"/>
    </source>
</evidence>
<dbReference type="SMART" id="SM00388">
    <property type="entry name" value="HisKA"/>
    <property type="match status" value="1"/>
</dbReference>
<keyword evidence="4" id="KW-0597">Phosphoprotein</keyword>
<dbReference type="SUPFAM" id="SSF55874">
    <property type="entry name" value="ATPase domain of HSP90 chaperone/DNA topoisomerase II/histidine kinase"/>
    <property type="match status" value="1"/>
</dbReference>
<dbReference type="SMART" id="SM00387">
    <property type="entry name" value="HATPase_c"/>
    <property type="match status" value="1"/>
</dbReference>
<dbReference type="PANTHER" id="PTHR45528">
    <property type="entry name" value="SENSOR HISTIDINE KINASE CPXA"/>
    <property type="match status" value="1"/>
</dbReference>
<evidence type="ECO:0000256" key="6">
    <source>
        <dbReference type="ARBA" id="ARBA00022692"/>
    </source>
</evidence>
<dbReference type="InterPro" id="IPR050398">
    <property type="entry name" value="HssS/ArlS-like"/>
</dbReference>
<evidence type="ECO:0000256" key="8">
    <source>
        <dbReference type="ARBA" id="ARBA00022989"/>
    </source>
</evidence>
<evidence type="ECO:0000259" key="12">
    <source>
        <dbReference type="PROSITE" id="PS50109"/>
    </source>
</evidence>
<reference evidence="14 15" key="1">
    <citation type="submission" date="2016-08" db="EMBL/GenBank/DDBJ databases">
        <title>A novel genetic cassette of butanologenic Thermoanaerobacterium thermosaccharolyticum that directly convert cellulose to butanol.</title>
        <authorList>
            <person name="Li T."/>
            <person name="He J."/>
        </authorList>
    </citation>
    <scope>NUCLEOTIDE SEQUENCE [LARGE SCALE GENOMIC DNA]</scope>
    <source>
        <strain evidence="14 15">TG57</strain>
    </source>
</reference>
<dbReference type="InterPro" id="IPR003660">
    <property type="entry name" value="HAMP_dom"/>
</dbReference>
<dbReference type="EC" id="2.7.13.3" evidence="3"/>
<feature type="transmembrane region" description="Helical" evidence="11">
    <location>
        <begin position="12"/>
        <end position="38"/>
    </location>
</feature>
<evidence type="ECO:0000256" key="5">
    <source>
        <dbReference type="ARBA" id="ARBA00022679"/>
    </source>
</evidence>
<dbReference type="Gene3D" id="6.10.340.10">
    <property type="match status" value="1"/>
</dbReference>